<evidence type="ECO:0000313" key="1">
    <source>
        <dbReference type="EMBL" id="MPM67802.1"/>
    </source>
</evidence>
<accession>A0A645BRH2</accession>
<reference evidence="1" key="1">
    <citation type="submission" date="2019-08" db="EMBL/GenBank/DDBJ databases">
        <authorList>
            <person name="Kucharzyk K."/>
            <person name="Murdoch R.W."/>
            <person name="Higgins S."/>
            <person name="Loffler F."/>
        </authorList>
    </citation>
    <scope>NUCLEOTIDE SEQUENCE</scope>
</reference>
<name>A0A645BRH2_9ZZZZ</name>
<comment type="caution">
    <text evidence="1">The sequence shown here is derived from an EMBL/GenBank/DDBJ whole genome shotgun (WGS) entry which is preliminary data.</text>
</comment>
<protein>
    <submittedName>
        <fullName evidence="1">Uncharacterized protein</fullName>
    </submittedName>
</protein>
<organism evidence="1">
    <name type="scientific">bioreactor metagenome</name>
    <dbReference type="NCBI Taxonomy" id="1076179"/>
    <lineage>
        <taxon>unclassified sequences</taxon>
        <taxon>metagenomes</taxon>
        <taxon>ecological metagenomes</taxon>
    </lineage>
</organism>
<sequence>MDDSFVAGFNDALGFGISNMERAVKEVKHGFDQKYALDYLRGNISFNLDPDKRKGLSEFWSLALEELKSKVRWFG</sequence>
<gene>
    <name evidence="1" type="ORF">SDC9_114727</name>
</gene>
<proteinExistence type="predicted"/>
<dbReference type="EMBL" id="VSSQ01021900">
    <property type="protein sequence ID" value="MPM67802.1"/>
    <property type="molecule type" value="Genomic_DNA"/>
</dbReference>
<dbReference type="AlphaFoldDB" id="A0A645BRH2"/>
<dbReference type="Gene3D" id="3.40.190.10">
    <property type="entry name" value="Periplasmic binding protein-like II"/>
    <property type="match status" value="1"/>
</dbReference>